<proteinExistence type="inferred from homology"/>
<comment type="similarity">
    <text evidence="1">Belongs to the NmrA-type oxidoreductase family.</text>
</comment>
<evidence type="ECO:0000256" key="1">
    <source>
        <dbReference type="ARBA" id="ARBA00006328"/>
    </source>
</evidence>
<organism evidence="4 5">
    <name type="scientific">Azospirillum endophyticum</name>
    <dbReference type="NCBI Taxonomy" id="2800326"/>
    <lineage>
        <taxon>Bacteria</taxon>
        <taxon>Pseudomonadati</taxon>
        <taxon>Pseudomonadota</taxon>
        <taxon>Alphaproteobacteria</taxon>
        <taxon>Rhodospirillales</taxon>
        <taxon>Azospirillaceae</taxon>
        <taxon>Azospirillum</taxon>
    </lineage>
</organism>
<feature type="domain" description="NmrA-like" evidence="3">
    <location>
        <begin position="6"/>
        <end position="281"/>
    </location>
</feature>
<name>A0ABS1FDI0_9PROT</name>
<dbReference type="Pfam" id="PF05368">
    <property type="entry name" value="NmrA"/>
    <property type="match status" value="1"/>
</dbReference>
<dbReference type="PANTHER" id="PTHR42748">
    <property type="entry name" value="NITROGEN METABOLITE REPRESSION PROTEIN NMRA FAMILY MEMBER"/>
    <property type="match status" value="1"/>
</dbReference>
<evidence type="ECO:0000259" key="3">
    <source>
        <dbReference type="Pfam" id="PF05368"/>
    </source>
</evidence>
<dbReference type="CDD" id="cd05251">
    <property type="entry name" value="NmrA_like_SDR_a"/>
    <property type="match status" value="1"/>
</dbReference>
<dbReference type="PANTHER" id="PTHR42748:SF7">
    <property type="entry name" value="NMRA LIKE REDOX SENSOR 1-RELATED"/>
    <property type="match status" value="1"/>
</dbReference>
<keyword evidence="2" id="KW-0521">NADP</keyword>
<dbReference type="Gene3D" id="3.90.25.10">
    <property type="entry name" value="UDP-galactose 4-epimerase, domain 1"/>
    <property type="match status" value="1"/>
</dbReference>
<evidence type="ECO:0000313" key="5">
    <source>
        <dbReference type="Proteomes" id="UP000652760"/>
    </source>
</evidence>
<keyword evidence="5" id="KW-1185">Reference proteome</keyword>
<dbReference type="InterPro" id="IPR051164">
    <property type="entry name" value="NmrA-like_oxidored"/>
</dbReference>
<dbReference type="RefSeq" id="WP_200198142.1">
    <property type="nucleotide sequence ID" value="NZ_JAENHM010000073.1"/>
</dbReference>
<dbReference type="InterPro" id="IPR008030">
    <property type="entry name" value="NmrA-like"/>
</dbReference>
<gene>
    <name evidence="4" type="ORF">JHL17_29230</name>
</gene>
<dbReference type="Gene3D" id="3.40.50.720">
    <property type="entry name" value="NAD(P)-binding Rossmann-like Domain"/>
    <property type="match status" value="1"/>
</dbReference>
<dbReference type="SUPFAM" id="SSF51735">
    <property type="entry name" value="NAD(P)-binding Rossmann-fold domains"/>
    <property type="match status" value="1"/>
</dbReference>
<dbReference type="EMBL" id="JAENHM010000073">
    <property type="protein sequence ID" value="MBK1841490.1"/>
    <property type="molecule type" value="Genomic_DNA"/>
</dbReference>
<evidence type="ECO:0000313" key="4">
    <source>
        <dbReference type="EMBL" id="MBK1841490.1"/>
    </source>
</evidence>
<evidence type="ECO:0000256" key="2">
    <source>
        <dbReference type="ARBA" id="ARBA00022857"/>
    </source>
</evidence>
<dbReference type="Proteomes" id="UP000652760">
    <property type="component" value="Unassembled WGS sequence"/>
</dbReference>
<sequence length="317" mass="34741">MSPSHKPLVTVVGASSKQGRSVAGTLLDSGRYRVRALTRDVGSAAAGTLKGRGAELVGVPLEPGHERSLVAAFEGAQAAFLMTPPTAPGDTREFDLGCELADAAVAAGVEHIVFSGLENVEEITTGAKFAPHFTDKARIENYIRTLPVRSSFVYLAFFYTNLFEYYIPRMDGDSLVFPIYLPEDFRAPFVDPTSATGPALLEILDHPMDYAGKSLPVIGEMISPGEMVETFTRVTGKAAKYASAYRRSELLHHFPQFGSNPLLVDELLGMAEYAVEYGYYRSGRDLLWSRRIDPGSVTWEQFLRRTGWQGEARSFGV</sequence>
<dbReference type="InterPro" id="IPR036291">
    <property type="entry name" value="NAD(P)-bd_dom_sf"/>
</dbReference>
<comment type="caution">
    <text evidence="4">The sequence shown here is derived from an EMBL/GenBank/DDBJ whole genome shotgun (WGS) entry which is preliminary data.</text>
</comment>
<protein>
    <submittedName>
        <fullName evidence="4">NmrA/HSCARG family protein</fullName>
    </submittedName>
</protein>
<reference evidence="5" key="1">
    <citation type="submission" date="2021-01" db="EMBL/GenBank/DDBJ databases">
        <title>Genome public.</title>
        <authorList>
            <person name="Liu C."/>
            <person name="Sun Q."/>
        </authorList>
    </citation>
    <scope>NUCLEOTIDE SEQUENCE [LARGE SCALE GENOMIC DNA]</scope>
    <source>
        <strain evidence="5">YIM B02556</strain>
    </source>
</reference>
<accession>A0ABS1FDI0</accession>